<dbReference type="InterPro" id="IPR036390">
    <property type="entry name" value="WH_DNA-bd_sf"/>
</dbReference>
<accession>A0ABX3PJ50</accession>
<feature type="domain" description="HTH marR-type" evidence="2">
    <location>
        <begin position="3"/>
        <end position="142"/>
    </location>
</feature>
<keyword evidence="5" id="KW-1185">Reference proteome</keyword>
<dbReference type="EMBL" id="MSPX01000001">
    <property type="protein sequence ID" value="OQP88421.1"/>
    <property type="molecule type" value="Genomic_DNA"/>
</dbReference>
<evidence type="ECO:0008006" key="6">
    <source>
        <dbReference type="Google" id="ProtNLM"/>
    </source>
</evidence>
<dbReference type="Pfam" id="PF12802">
    <property type="entry name" value="MarR_2"/>
    <property type="match status" value="1"/>
</dbReference>
<proteinExistence type="predicted"/>
<evidence type="ECO:0000313" key="5">
    <source>
        <dbReference type="Proteomes" id="UP000192652"/>
    </source>
</evidence>
<dbReference type="SUPFAM" id="SSF46785">
    <property type="entry name" value="Winged helix' DNA-binding domain"/>
    <property type="match status" value="1"/>
</dbReference>
<dbReference type="InterPro" id="IPR016181">
    <property type="entry name" value="Acyl_CoA_acyltransferase"/>
</dbReference>
<evidence type="ECO:0000313" key="4">
    <source>
        <dbReference type="EMBL" id="OQP88421.1"/>
    </source>
</evidence>
<dbReference type="PANTHER" id="PTHR13947">
    <property type="entry name" value="GNAT FAMILY N-ACETYLTRANSFERASE"/>
    <property type="match status" value="1"/>
</dbReference>
<dbReference type="InterPro" id="IPR036388">
    <property type="entry name" value="WH-like_DNA-bd_sf"/>
</dbReference>
<dbReference type="Pfam" id="PF00583">
    <property type="entry name" value="Acetyltransf_1"/>
    <property type="match status" value="1"/>
</dbReference>
<dbReference type="InterPro" id="IPR000835">
    <property type="entry name" value="HTH_MarR-typ"/>
</dbReference>
<reference evidence="4 5" key="1">
    <citation type="journal article" date="2017" name="Antonie Van Leeuwenhoek">
        <title>Rhizobium rhizosphaerae sp. nov., a novel species isolated from rice rhizosphere.</title>
        <authorList>
            <person name="Zhao J.J."/>
            <person name="Zhang J."/>
            <person name="Zhang R.J."/>
            <person name="Zhang C.W."/>
            <person name="Yin H.Q."/>
            <person name="Zhang X.X."/>
        </authorList>
    </citation>
    <scope>NUCLEOTIDE SEQUENCE [LARGE SCALE GENOMIC DNA]</scope>
    <source>
        <strain evidence="4 5">RD15</strain>
    </source>
</reference>
<dbReference type="Gene3D" id="3.40.630.30">
    <property type="match status" value="1"/>
</dbReference>
<dbReference type="PROSITE" id="PS51186">
    <property type="entry name" value="GNAT"/>
    <property type="match status" value="1"/>
</dbReference>
<keyword evidence="1" id="KW-0808">Transferase</keyword>
<dbReference type="PROSITE" id="PS50995">
    <property type="entry name" value="HTH_MARR_2"/>
    <property type="match status" value="1"/>
</dbReference>
<dbReference type="InterPro" id="IPR050769">
    <property type="entry name" value="NAT_camello-type"/>
</dbReference>
<dbReference type="CDD" id="cd04301">
    <property type="entry name" value="NAT_SF"/>
    <property type="match status" value="1"/>
</dbReference>
<dbReference type="PANTHER" id="PTHR13947:SF37">
    <property type="entry name" value="LD18367P"/>
    <property type="match status" value="1"/>
</dbReference>
<evidence type="ECO:0000256" key="1">
    <source>
        <dbReference type="ARBA" id="ARBA00022679"/>
    </source>
</evidence>
<evidence type="ECO:0000259" key="3">
    <source>
        <dbReference type="PROSITE" id="PS51186"/>
    </source>
</evidence>
<organism evidence="4 5">
    <name type="scientific">Xaviernesmea rhizosphaerae</name>
    <dbReference type="NCBI Taxonomy" id="1672749"/>
    <lineage>
        <taxon>Bacteria</taxon>
        <taxon>Pseudomonadati</taxon>
        <taxon>Pseudomonadota</taxon>
        <taxon>Alphaproteobacteria</taxon>
        <taxon>Hyphomicrobiales</taxon>
        <taxon>Rhizobiaceae</taxon>
        <taxon>Rhizobium/Agrobacterium group</taxon>
        <taxon>Xaviernesmea</taxon>
    </lineage>
</organism>
<protein>
    <recommendedName>
        <fullName evidence="6">MarR family transcriptional regulator</fullName>
    </recommendedName>
</protein>
<dbReference type="Gene3D" id="1.10.10.10">
    <property type="entry name" value="Winged helix-like DNA-binding domain superfamily/Winged helix DNA-binding domain"/>
    <property type="match status" value="1"/>
</dbReference>
<sequence>MTDDDLIRDIRAFNRAYTNRLGLLGRDYLNSPYTLTEARILYEIGAADAGMTAAALCATLHLDPAYLSRIIKAFRNSDLVHSRPAPNDRRSQILYLTEKGLTEFRTLGDRSDAQITEDLVRLDSEQLRRVAQAVTTLRRLIDPNMPAALPAPAIIRPCRTGDIGWLIEAQAIAYRRDQGFDHRFEGLVAQIAGDFLSRAPSPREACWIAEAEGERLGSIMVTEGDAQTAKLRLLFVERRARGLGLGRALVRTVIDFARAQGYRQLTLWTNDVLKPALKLYETSGFHLAKEEPHDAFGVPGMSQTWVLDLLGDAPADLAGASASATASAA</sequence>
<dbReference type="InterPro" id="IPR000182">
    <property type="entry name" value="GNAT_dom"/>
</dbReference>
<dbReference type="SMART" id="SM00347">
    <property type="entry name" value="HTH_MARR"/>
    <property type="match status" value="1"/>
</dbReference>
<dbReference type="SUPFAM" id="SSF55729">
    <property type="entry name" value="Acyl-CoA N-acyltransferases (Nat)"/>
    <property type="match status" value="1"/>
</dbReference>
<evidence type="ECO:0000259" key="2">
    <source>
        <dbReference type="PROSITE" id="PS50995"/>
    </source>
</evidence>
<name>A0ABX3PJ50_9HYPH</name>
<comment type="caution">
    <text evidence="4">The sequence shown here is derived from an EMBL/GenBank/DDBJ whole genome shotgun (WGS) entry which is preliminary data.</text>
</comment>
<dbReference type="Proteomes" id="UP000192652">
    <property type="component" value="Unassembled WGS sequence"/>
</dbReference>
<gene>
    <name evidence="4" type="ORF">BTR14_03055</name>
</gene>
<feature type="domain" description="N-acetyltransferase" evidence="3">
    <location>
        <begin position="153"/>
        <end position="306"/>
    </location>
</feature>
<dbReference type="RefSeq" id="WP_081173573.1">
    <property type="nucleotide sequence ID" value="NZ_MSPX01000001.1"/>
</dbReference>